<evidence type="ECO:0000313" key="10">
    <source>
        <dbReference type="EMBL" id="QSX08395.1"/>
    </source>
</evidence>
<dbReference type="SUPFAM" id="SSF55486">
    <property type="entry name" value="Metalloproteases ('zincins'), catalytic domain"/>
    <property type="match status" value="1"/>
</dbReference>
<keyword evidence="3 9" id="KW-0698">rRNA processing</keyword>
<comment type="similarity">
    <text evidence="1 9">Belongs to the endoribonuclease YbeY family.</text>
</comment>
<evidence type="ECO:0000256" key="4">
    <source>
        <dbReference type="ARBA" id="ARBA00022722"/>
    </source>
</evidence>
<dbReference type="Proteomes" id="UP000663499">
    <property type="component" value="Chromosome"/>
</dbReference>
<feature type="binding site" evidence="9">
    <location>
        <position position="123"/>
    </location>
    <ligand>
        <name>Zn(2+)</name>
        <dbReference type="ChEBI" id="CHEBI:29105"/>
        <note>catalytic</note>
    </ligand>
</feature>
<dbReference type="PANTHER" id="PTHR46986">
    <property type="entry name" value="ENDORIBONUCLEASE YBEY, CHLOROPLASTIC"/>
    <property type="match status" value="1"/>
</dbReference>
<feature type="binding site" evidence="9">
    <location>
        <position position="113"/>
    </location>
    <ligand>
        <name>Zn(2+)</name>
        <dbReference type="ChEBI" id="CHEBI:29105"/>
        <note>catalytic</note>
    </ligand>
</feature>
<evidence type="ECO:0000256" key="2">
    <source>
        <dbReference type="ARBA" id="ARBA00022517"/>
    </source>
</evidence>
<keyword evidence="2 9" id="KW-0690">Ribosome biogenesis</keyword>
<reference evidence="10" key="1">
    <citation type="submission" date="2021-03" db="EMBL/GenBank/DDBJ databases">
        <title>Alkalibacter marinus sp. nov., isolated from tidal flat sediment.</title>
        <authorList>
            <person name="Namirimu T."/>
            <person name="Yang J.-A."/>
            <person name="Yang S.-H."/>
            <person name="Kim Y.-J."/>
            <person name="Kwon K.K."/>
        </authorList>
    </citation>
    <scope>NUCLEOTIDE SEQUENCE</scope>
    <source>
        <strain evidence="10">ES005</strain>
    </source>
</reference>
<proteinExistence type="inferred from homology"/>
<evidence type="ECO:0000256" key="1">
    <source>
        <dbReference type="ARBA" id="ARBA00010875"/>
    </source>
</evidence>
<name>A0A975AIC6_9FIRM</name>
<dbReference type="KEGG" id="alka:J0B03_11485"/>
<gene>
    <name evidence="9 10" type="primary">ybeY</name>
    <name evidence="10" type="ORF">J0B03_11485</name>
</gene>
<protein>
    <recommendedName>
        <fullName evidence="9">Endoribonuclease YbeY</fullName>
        <ecNumber evidence="9">3.1.-.-</ecNumber>
    </recommendedName>
</protein>
<dbReference type="InterPro" id="IPR020549">
    <property type="entry name" value="YbeY_CS"/>
</dbReference>
<evidence type="ECO:0000256" key="9">
    <source>
        <dbReference type="HAMAP-Rule" id="MF_00009"/>
    </source>
</evidence>
<dbReference type="EMBL" id="CP071444">
    <property type="protein sequence ID" value="QSX08395.1"/>
    <property type="molecule type" value="Genomic_DNA"/>
</dbReference>
<keyword evidence="11" id="KW-1185">Reference proteome</keyword>
<keyword evidence="9" id="KW-0963">Cytoplasm</keyword>
<dbReference type="PANTHER" id="PTHR46986:SF1">
    <property type="entry name" value="ENDORIBONUCLEASE YBEY, CHLOROPLASTIC"/>
    <property type="match status" value="1"/>
</dbReference>
<evidence type="ECO:0000313" key="11">
    <source>
        <dbReference type="Proteomes" id="UP000663499"/>
    </source>
</evidence>
<keyword evidence="8 9" id="KW-0862">Zinc</keyword>
<dbReference type="InterPro" id="IPR002036">
    <property type="entry name" value="YbeY"/>
</dbReference>
<dbReference type="GO" id="GO:0004222">
    <property type="term" value="F:metalloendopeptidase activity"/>
    <property type="evidence" value="ECO:0007669"/>
    <property type="project" value="InterPro"/>
</dbReference>
<feature type="binding site" evidence="9">
    <location>
        <position position="117"/>
    </location>
    <ligand>
        <name>Zn(2+)</name>
        <dbReference type="ChEBI" id="CHEBI:29105"/>
        <note>catalytic</note>
    </ligand>
</feature>
<dbReference type="AlphaFoldDB" id="A0A975AIC6"/>
<keyword evidence="6 9" id="KW-0255">Endonuclease</keyword>
<dbReference type="InterPro" id="IPR023091">
    <property type="entry name" value="MetalPrtase_cat_dom_sf_prd"/>
</dbReference>
<dbReference type="GO" id="GO:0008270">
    <property type="term" value="F:zinc ion binding"/>
    <property type="evidence" value="ECO:0007669"/>
    <property type="project" value="UniProtKB-UniRule"/>
</dbReference>
<accession>A0A975AIC6</accession>
<comment type="function">
    <text evidence="9">Single strand-specific metallo-endoribonuclease involved in late-stage 70S ribosome quality control and in maturation of the 3' terminus of the 16S rRNA.</text>
</comment>
<organism evidence="10 11">
    <name type="scientific">Alkalibacter rhizosphaerae</name>
    <dbReference type="NCBI Taxonomy" id="2815577"/>
    <lineage>
        <taxon>Bacteria</taxon>
        <taxon>Bacillati</taxon>
        <taxon>Bacillota</taxon>
        <taxon>Clostridia</taxon>
        <taxon>Eubacteriales</taxon>
        <taxon>Eubacteriaceae</taxon>
        <taxon>Alkalibacter</taxon>
    </lineage>
</organism>
<keyword evidence="7 9" id="KW-0378">Hydrolase</keyword>
<evidence type="ECO:0000256" key="7">
    <source>
        <dbReference type="ARBA" id="ARBA00022801"/>
    </source>
</evidence>
<comment type="subcellular location">
    <subcellularLocation>
        <location evidence="9">Cytoplasm</location>
    </subcellularLocation>
</comment>
<sequence length="147" mass="17421">MDVFIDDRCNGQRKNDWIELLEKVVKEAVDLEQFPLDFEIGISLVTPEEIQELNHQYRGKDQVTDVLSFPIYEETDPEPVQLGDIVICLERAKEQAEEYGHSLERELCFLTAHGMLHLMGYDHMEEKEMEKMQKKEKEIMQRIHMPR</sequence>
<evidence type="ECO:0000256" key="8">
    <source>
        <dbReference type="ARBA" id="ARBA00022833"/>
    </source>
</evidence>
<dbReference type="Gene3D" id="3.40.390.30">
    <property type="entry name" value="Metalloproteases ('zincins'), catalytic domain"/>
    <property type="match status" value="1"/>
</dbReference>
<evidence type="ECO:0000256" key="5">
    <source>
        <dbReference type="ARBA" id="ARBA00022723"/>
    </source>
</evidence>
<dbReference type="GO" id="GO:0004521">
    <property type="term" value="F:RNA endonuclease activity"/>
    <property type="evidence" value="ECO:0007669"/>
    <property type="project" value="UniProtKB-UniRule"/>
</dbReference>
<comment type="cofactor">
    <cofactor evidence="9">
        <name>Zn(2+)</name>
        <dbReference type="ChEBI" id="CHEBI:29105"/>
    </cofactor>
    <text evidence="9">Binds 1 zinc ion.</text>
</comment>
<keyword evidence="4 9" id="KW-0540">Nuclease</keyword>
<dbReference type="RefSeq" id="WP_207299736.1">
    <property type="nucleotide sequence ID" value="NZ_CP071444.1"/>
</dbReference>
<keyword evidence="5 9" id="KW-0479">Metal-binding</keyword>
<dbReference type="HAMAP" id="MF_00009">
    <property type="entry name" value="Endoribonucl_YbeY"/>
    <property type="match status" value="1"/>
</dbReference>
<evidence type="ECO:0000256" key="3">
    <source>
        <dbReference type="ARBA" id="ARBA00022552"/>
    </source>
</evidence>
<dbReference type="EC" id="3.1.-.-" evidence="9"/>
<evidence type="ECO:0000256" key="6">
    <source>
        <dbReference type="ARBA" id="ARBA00022759"/>
    </source>
</evidence>
<dbReference type="PROSITE" id="PS01306">
    <property type="entry name" value="UPF0054"/>
    <property type="match status" value="1"/>
</dbReference>
<dbReference type="NCBIfam" id="TIGR00043">
    <property type="entry name" value="rRNA maturation RNase YbeY"/>
    <property type="match status" value="1"/>
</dbReference>
<dbReference type="GO" id="GO:0005737">
    <property type="term" value="C:cytoplasm"/>
    <property type="evidence" value="ECO:0007669"/>
    <property type="project" value="UniProtKB-SubCell"/>
</dbReference>
<dbReference type="Pfam" id="PF02130">
    <property type="entry name" value="YbeY"/>
    <property type="match status" value="1"/>
</dbReference>
<dbReference type="GO" id="GO:0006364">
    <property type="term" value="P:rRNA processing"/>
    <property type="evidence" value="ECO:0007669"/>
    <property type="project" value="UniProtKB-UniRule"/>
</dbReference>